<accession>A0ABW9CZ66</accession>
<evidence type="ECO:0000313" key="4">
    <source>
        <dbReference type="Proteomes" id="UP001629462"/>
    </source>
</evidence>
<dbReference type="InterPro" id="IPR025161">
    <property type="entry name" value="IS402-like_dom"/>
</dbReference>
<feature type="non-terminal residue" evidence="3">
    <location>
        <position position="263"/>
    </location>
</feature>
<dbReference type="PANTHER" id="PTHR30007:SF1">
    <property type="entry name" value="BLR1914 PROTEIN"/>
    <property type="match status" value="1"/>
</dbReference>
<protein>
    <submittedName>
        <fullName evidence="3">IS5 family transposase</fullName>
    </submittedName>
</protein>
<name>A0ABW9CZ66_9BURK</name>
<evidence type="ECO:0000259" key="2">
    <source>
        <dbReference type="Pfam" id="PF13340"/>
    </source>
</evidence>
<proteinExistence type="predicted"/>
<dbReference type="RefSeq" id="WP_250487963.1">
    <property type="nucleotide sequence ID" value="NZ_JAQQDB010000115.1"/>
</dbReference>
<dbReference type="PANTHER" id="PTHR30007">
    <property type="entry name" value="PHP DOMAIN PROTEIN"/>
    <property type="match status" value="1"/>
</dbReference>
<gene>
    <name evidence="3" type="ORF">PQR08_38475</name>
</gene>
<dbReference type="EMBL" id="JAQQDB010000115">
    <property type="protein sequence ID" value="MFM0523310.1"/>
    <property type="molecule type" value="Genomic_DNA"/>
</dbReference>
<keyword evidence="4" id="KW-1185">Reference proteome</keyword>
<dbReference type="NCBIfam" id="NF033580">
    <property type="entry name" value="transpos_IS5_3"/>
    <property type="match status" value="1"/>
</dbReference>
<feature type="domain" description="Transposase IS4-like" evidence="1">
    <location>
        <begin position="102"/>
        <end position="260"/>
    </location>
</feature>
<dbReference type="InterPro" id="IPR002559">
    <property type="entry name" value="Transposase_11"/>
</dbReference>
<comment type="caution">
    <text evidence="3">The sequence shown here is derived from an EMBL/GenBank/DDBJ whole genome shotgun (WGS) entry which is preliminary data.</text>
</comment>
<reference evidence="3 4" key="1">
    <citation type="journal article" date="2024" name="Chem. Sci.">
        <title>Discovery of megapolipeptins by genome mining of a Burkholderiales bacteria collection.</title>
        <authorList>
            <person name="Paulo B.S."/>
            <person name="Recchia M.J.J."/>
            <person name="Lee S."/>
            <person name="Fergusson C.H."/>
            <person name="Romanowski S.B."/>
            <person name="Hernandez A."/>
            <person name="Krull N."/>
            <person name="Liu D.Y."/>
            <person name="Cavanagh H."/>
            <person name="Bos A."/>
            <person name="Gray C.A."/>
            <person name="Murphy B.T."/>
            <person name="Linington R.G."/>
            <person name="Eustaquio A.S."/>
        </authorList>
    </citation>
    <scope>NUCLEOTIDE SEQUENCE [LARGE SCALE GENOMIC DNA]</scope>
    <source>
        <strain evidence="3 4">RL17-374-BIF-D</strain>
    </source>
</reference>
<dbReference type="Pfam" id="PF01609">
    <property type="entry name" value="DDE_Tnp_1"/>
    <property type="match status" value="1"/>
</dbReference>
<dbReference type="Pfam" id="PF13340">
    <property type="entry name" value="DUF4096"/>
    <property type="match status" value="1"/>
</dbReference>
<sequence length="263" mass="29765">MTKELIDDELWSFIEPLLPVRPSRNRRHAGRKPIADRAVLNGIIFVLRSGTAWNLLPQELGWGSGSVCWRRLDAWQKAGVWQRIHEALLAELRRRGQLDLERAIVDSSSIRAVSAGKKTGPNPTDRRKLGSKHHLIVEAQGIPLAVILSGANCHDIKQLNALVAAIPPIRGKRGRPLRKPRIVQGDRGYSSNKHRQALRKQGIVPELARIGAPHGSGLGKTRWVVERSIAWLHNFRRLKIRYERYDYIHEAFLSLACALICWN</sequence>
<evidence type="ECO:0000313" key="3">
    <source>
        <dbReference type="EMBL" id="MFM0523310.1"/>
    </source>
</evidence>
<dbReference type="Proteomes" id="UP001629462">
    <property type="component" value="Unassembled WGS sequence"/>
</dbReference>
<organism evidence="3 4">
    <name type="scientific">Caballeronia jiangsuensis</name>
    <dbReference type="NCBI Taxonomy" id="1458357"/>
    <lineage>
        <taxon>Bacteria</taxon>
        <taxon>Pseudomonadati</taxon>
        <taxon>Pseudomonadota</taxon>
        <taxon>Betaproteobacteria</taxon>
        <taxon>Burkholderiales</taxon>
        <taxon>Burkholderiaceae</taxon>
        <taxon>Caballeronia</taxon>
    </lineage>
</organism>
<feature type="domain" description="Insertion element IS402-like" evidence="2">
    <location>
        <begin position="7"/>
        <end position="85"/>
    </location>
</feature>
<evidence type="ECO:0000259" key="1">
    <source>
        <dbReference type="Pfam" id="PF01609"/>
    </source>
</evidence>